<dbReference type="OrthoDB" id="3035170at2"/>
<gene>
    <name evidence="1" type="ORF">AEAE_0940</name>
</gene>
<dbReference type="RefSeq" id="WP_148139964.1">
    <property type="nucleotide sequence ID" value="NZ_JACBYZ010000001.1"/>
</dbReference>
<organism evidence="1 2">
    <name type="scientific">Aeriscardovia aeriphila</name>
    <dbReference type="NCBI Taxonomy" id="218139"/>
    <lineage>
        <taxon>Bacteria</taxon>
        <taxon>Bacillati</taxon>
        <taxon>Actinomycetota</taxon>
        <taxon>Actinomycetes</taxon>
        <taxon>Bifidobacteriales</taxon>
        <taxon>Bifidobacteriaceae</taxon>
        <taxon>Aeriscardovia</taxon>
    </lineage>
</organism>
<dbReference type="Proteomes" id="UP000228976">
    <property type="component" value="Unassembled WGS sequence"/>
</dbReference>
<comment type="caution">
    <text evidence="1">The sequence shown here is derived from an EMBL/GenBank/DDBJ whole genome shotgun (WGS) entry which is preliminary data.</text>
</comment>
<keyword evidence="2" id="KW-1185">Reference proteome</keyword>
<name>A0A261FBE8_9BIFI</name>
<evidence type="ECO:0000313" key="1">
    <source>
        <dbReference type="EMBL" id="OZG56452.1"/>
    </source>
</evidence>
<reference evidence="1 2" key="1">
    <citation type="journal article" date="2017" name="BMC Genomics">
        <title>Comparative genomic and phylogenomic analyses of the Bifidobacteriaceae family.</title>
        <authorList>
            <person name="Lugli G.A."/>
            <person name="Milani C."/>
            <person name="Turroni F."/>
            <person name="Duranti S."/>
            <person name="Mancabelli L."/>
            <person name="Mangifesta M."/>
            <person name="Ferrario C."/>
            <person name="Modesto M."/>
            <person name="Mattarelli P."/>
            <person name="Jiri K."/>
            <person name="van Sinderen D."/>
            <person name="Ventura M."/>
        </authorList>
    </citation>
    <scope>NUCLEOTIDE SEQUENCE [LARGE SCALE GENOMIC DNA]</scope>
    <source>
        <strain evidence="1 2">LMG 21773</strain>
    </source>
</reference>
<accession>A0A261FBE8</accession>
<evidence type="ECO:0000313" key="2">
    <source>
        <dbReference type="Proteomes" id="UP000228976"/>
    </source>
</evidence>
<dbReference type="EMBL" id="MWWU01000002">
    <property type="protein sequence ID" value="OZG56452.1"/>
    <property type="molecule type" value="Genomic_DNA"/>
</dbReference>
<proteinExistence type="predicted"/>
<sequence length="88" mass="10333">MTWTEFTQEVLGWGQFPDSKETPPLTNETLFYCEGKQYMITQIGERYLIVSQPEFKTIVESNSYPQLLEKPFIEGKSFHELFPHIQLA</sequence>
<protein>
    <submittedName>
        <fullName evidence="1">Uncharacterized protein</fullName>
    </submittedName>
</protein>
<dbReference type="AlphaFoldDB" id="A0A261FBE8"/>